<name>A0A6V2SFY5_EMIHU</name>
<feature type="compositionally biased region" description="Basic and acidic residues" evidence="2">
    <location>
        <begin position="147"/>
        <end position="167"/>
    </location>
</feature>
<sequence>MASELSALRLECRALRQEAADREAAEVECAELEDDMLSLNDSLAEVTSQIVAEEARSAEALEMLREKEAAAASSARARVDDPDALQRTLETYLRRHAALSKTLSKAADPNLIAEEEDGLADELQQVGEMERRAAQLEVELRKLERQVRREEAQREREGEREERRREQASGSQASYIVRLKELELKTGRGKDASRQRAEELGREWARLVRLLEDERVGAGAGGGSEARLLAARLTTAACGGGGFSDVARAVLDRLRYCDRRHAQLQRRGDELAEAEARLNERLEGVKSKILAERAKMSRAF</sequence>
<dbReference type="EMBL" id="HBIR01030540">
    <property type="protein sequence ID" value="CAE0559564.1"/>
    <property type="molecule type" value="Transcribed_RNA"/>
</dbReference>
<accession>A0A6V2SFY5</accession>
<evidence type="ECO:0000256" key="2">
    <source>
        <dbReference type="SAM" id="MobiDB-lite"/>
    </source>
</evidence>
<feature type="coiled-coil region" evidence="1">
    <location>
        <begin position="5"/>
        <end position="49"/>
    </location>
</feature>
<evidence type="ECO:0000256" key="1">
    <source>
        <dbReference type="SAM" id="Coils"/>
    </source>
</evidence>
<proteinExistence type="predicted"/>
<gene>
    <name evidence="3" type="ORF">EHUX00137_LOCUS23660</name>
    <name evidence="4" type="ORF">EHUX00137_LOCUS23663</name>
</gene>
<evidence type="ECO:0000313" key="3">
    <source>
        <dbReference type="EMBL" id="CAE0559558.1"/>
    </source>
</evidence>
<organism evidence="3">
    <name type="scientific">Emiliania huxleyi</name>
    <name type="common">Coccolithophore</name>
    <name type="synonym">Pontosphaera huxleyi</name>
    <dbReference type="NCBI Taxonomy" id="2903"/>
    <lineage>
        <taxon>Eukaryota</taxon>
        <taxon>Haptista</taxon>
        <taxon>Haptophyta</taxon>
        <taxon>Prymnesiophyceae</taxon>
        <taxon>Isochrysidales</taxon>
        <taxon>Noelaerhabdaceae</taxon>
        <taxon>Emiliania</taxon>
    </lineage>
</organism>
<dbReference type="AlphaFoldDB" id="A0A6V2SFY5"/>
<keyword evidence="1" id="KW-0175">Coiled coil</keyword>
<protein>
    <submittedName>
        <fullName evidence="3">Uncharacterized protein</fullName>
    </submittedName>
</protein>
<feature type="region of interest" description="Disordered" evidence="2">
    <location>
        <begin position="147"/>
        <end position="171"/>
    </location>
</feature>
<evidence type="ECO:0000313" key="4">
    <source>
        <dbReference type="EMBL" id="CAE0559564.1"/>
    </source>
</evidence>
<reference evidence="3" key="1">
    <citation type="submission" date="2021-01" db="EMBL/GenBank/DDBJ databases">
        <authorList>
            <person name="Corre E."/>
            <person name="Pelletier E."/>
            <person name="Niang G."/>
            <person name="Scheremetjew M."/>
            <person name="Finn R."/>
            <person name="Kale V."/>
            <person name="Holt S."/>
            <person name="Cochrane G."/>
            <person name="Meng A."/>
            <person name="Brown T."/>
            <person name="Cohen L."/>
        </authorList>
    </citation>
    <scope>NUCLEOTIDE SEQUENCE</scope>
    <source>
        <strain evidence="3">379</strain>
    </source>
</reference>
<dbReference type="EMBL" id="HBIR01030535">
    <property type="protein sequence ID" value="CAE0559558.1"/>
    <property type="molecule type" value="Transcribed_RNA"/>
</dbReference>